<feature type="region of interest" description="Disordered" evidence="3">
    <location>
        <begin position="282"/>
        <end position="302"/>
    </location>
</feature>
<dbReference type="OrthoDB" id="9805070at2"/>
<evidence type="ECO:0000313" key="6">
    <source>
        <dbReference type="EMBL" id="PLS04365.1"/>
    </source>
</evidence>
<evidence type="ECO:0000259" key="4">
    <source>
        <dbReference type="Pfam" id="PF01551"/>
    </source>
</evidence>
<dbReference type="Pfam" id="PF24568">
    <property type="entry name" value="CC_PcsB"/>
    <property type="match status" value="1"/>
</dbReference>
<dbReference type="Gene3D" id="2.70.70.10">
    <property type="entry name" value="Glucose Permease (Domain IIA)"/>
    <property type="match status" value="1"/>
</dbReference>
<keyword evidence="7" id="KW-1185">Reference proteome</keyword>
<dbReference type="CDD" id="cd12797">
    <property type="entry name" value="M23_peptidase"/>
    <property type="match status" value="1"/>
</dbReference>
<keyword evidence="2" id="KW-0175">Coiled coil</keyword>
<name>A0A2N5HFU1_9BACI</name>
<dbReference type="PANTHER" id="PTHR21666">
    <property type="entry name" value="PEPTIDASE-RELATED"/>
    <property type="match status" value="1"/>
</dbReference>
<dbReference type="InterPro" id="IPR057309">
    <property type="entry name" value="PcsB_CC"/>
</dbReference>
<dbReference type="InterPro" id="IPR050570">
    <property type="entry name" value="Cell_wall_metabolism_enzyme"/>
</dbReference>
<comment type="caution">
    <text evidence="6">The sequence shown here is derived from an EMBL/GenBank/DDBJ whole genome shotgun (WGS) entry which is preliminary data.</text>
</comment>
<feature type="domain" description="M23ase beta-sheet core" evidence="4">
    <location>
        <begin position="334"/>
        <end position="425"/>
    </location>
</feature>
<evidence type="ECO:0000313" key="7">
    <source>
        <dbReference type="Proteomes" id="UP000234950"/>
    </source>
</evidence>
<sequence>MRKSVMALAVTATVGFGTIFGGTSVRTEAASISSLKGEQNKIQQQRSDINSTITQKNNQITDLQNQQTDVKDEITRLDKAITDSTNKINETNAKLESTKAEILKLQGEMEVIKDRIEKRNLLLKDRARSYQETGGMVNYIDVLMGATSFSDFVDRANAVVTIMQADQAILKEHEADKQELETKQEQVKANLASIEKMAADLQNLKQQLNVQKAEKDKALASLKDQENEAHEGVMDLQEQDEILAAQQAAIQKAIQLEQEAQARAAAEAAEAAAEAAAAAKRKAASSSSSKGTASSGGSSSVVSSGSTPGVSSGFWTQPAVGYLSSGFGSRGSERHVGVDIANRASVPILAAADGVVIRSYVSSTYGNCIFVSHSINGQVYTTVYAHMSSRMVGSGAVVKKGQQIGVMGNTGASHGQHLHFELHKGPWTQDKRFAINPVGIVPLP</sequence>
<feature type="domain" description="Peptidoglycan hydrolase PcsB coiled-coil" evidence="5">
    <location>
        <begin position="110"/>
        <end position="183"/>
    </location>
</feature>
<dbReference type="EMBL" id="PGVE01000043">
    <property type="protein sequence ID" value="PLS04365.1"/>
    <property type="molecule type" value="Genomic_DNA"/>
</dbReference>
<gene>
    <name evidence="6" type="ORF">CVD27_11965</name>
</gene>
<evidence type="ECO:0000256" key="1">
    <source>
        <dbReference type="ARBA" id="ARBA00022729"/>
    </source>
</evidence>
<evidence type="ECO:0000256" key="2">
    <source>
        <dbReference type="SAM" id="Coils"/>
    </source>
</evidence>
<dbReference type="InterPro" id="IPR016047">
    <property type="entry name" value="M23ase_b-sheet_dom"/>
</dbReference>
<feature type="coiled-coil region" evidence="2">
    <location>
        <begin position="46"/>
        <end position="133"/>
    </location>
</feature>
<dbReference type="GO" id="GO:0004222">
    <property type="term" value="F:metalloendopeptidase activity"/>
    <property type="evidence" value="ECO:0007669"/>
    <property type="project" value="TreeGrafter"/>
</dbReference>
<accession>A0A2N5HFU1</accession>
<dbReference type="Proteomes" id="UP000234950">
    <property type="component" value="Unassembled WGS sequence"/>
</dbReference>
<keyword evidence="1" id="KW-0732">Signal</keyword>
<protein>
    <submittedName>
        <fullName evidence="6">Peptidase M23</fullName>
    </submittedName>
</protein>
<proteinExistence type="predicted"/>
<dbReference type="Gene3D" id="6.10.250.3150">
    <property type="match status" value="1"/>
</dbReference>
<reference evidence="6 7" key="1">
    <citation type="submission" date="2017-11" db="EMBL/GenBank/DDBJ databases">
        <title>Comparitive Functional Genomics of Dry Heat Resistant strains isolated from the Viking Spacecraft.</title>
        <authorList>
            <person name="Seuylemezian A."/>
            <person name="Cooper K."/>
            <person name="Vaishampayan P."/>
        </authorList>
    </citation>
    <scope>NUCLEOTIDE SEQUENCE [LARGE SCALE GENOMIC DNA]</scope>
    <source>
        <strain evidence="6 7">V32-6</strain>
    </source>
</reference>
<dbReference type="InterPro" id="IPR011055">
    <property type="entry name" value="Dup_hybrid_motif"/>
</dbReference>
<feature type="coiled-coil region" evidence="2">
    <location>
        <begin position="163"/>
        <end position="263"/>
    </location>
</feature>
<dbReference type="Pfam" id="PF01551">
    <property type="entry name" value="Peptidase_M23"/>
    <property type="match status" value="1"/>
</dbReference>
<dbReference type="SUPFAM" id="SSF51261">
    <property type="entry name" value="Duplicated hybrid motif"/>
    <property type="match status" value="1"/>
</dbReference>
<organism evidence="6 7">
    <name type="scientific">Neobacillus cucumis</name>
    <dbReference type="NCBI Taxonomy" id="1740721"/>
    <lineage>
        <taxon>Bacteria</taxon>
        <taxon>Bacillati</taxon>
        <taxon>Bacillota</taxon>
        <taxon>Bacilli</taxon>
        <taxon>Bacillales</taxon>
        <taxon>Bacillaceae</taxon>
        <taxon>Neobacillus</taxon>
    </lineage>
</organism>
<dbReference type="AlphaFoldDB" id="A0A2N5HFU1"/>
<evidence type="ECO:0000256" key="3">
    <source>
        <dbReference type="SAM" id="MobiDB-lite"/>
    </source>
</evidence>
<evidence type="ECO:0000259" key="5">
    <source>
        <dbReference type="Pfam" id="PF24568"/>
    </source>
</evidence>
<dbReference type="PANTHER" id="PTHR21666:SF270">
    <property type="entry name" value="MUREIN HYDROLASE ACTIVATOR ENVC"/>
    <property type="match status" value="1"/>
</dbReference>